<dbReference type="InterPro" id="IPR013216">
    <property type="entry name" value="Methyltransf_11"/>
</dbReference>
<evidence type="ECO:0000313" key="3">
    <source>
        <dbReference type="Proteomes" id="UP000807850"/>
    </source>
</evidence>
<sequence length="266" mass="29623">MHDRWTEPSLAIAPSDDLPFLVRHWFLGSRTRRYMMVRRFREVLAHADLAPGQRVLDLGCGWAYGTHWARGLGCTAAGIDLGLDQLRWARAALDPDRGLGLAQANAAALPFRDRAFDRAVSVEMMEHVFRPDRARVLAEIARVVKPGGRVAISTPNAASPIEVVKRLAVRWPALRRRLPSSCFPEAADDAASYHPYRYHHPLSARELGDRLDAAGFTVLGAKRFLWVPKVWPDPLLAIARGAERALEALPALNHLGATTLVWAVRR</sequence>
<reference evidence="2" key="1">
    <citation type="submission" date="2020-07" db="EMBL/GenBank/DDBJ databases">
        <title>Huge and variable diversity of episymbiotic CPR bacteria and DPANN archaea in groundwater ecosystems.</title>
        <authorList>
            <person name="He C.Y."/>
            <person name="Keren R."/>
            <person name="Whittaker M."/>
            <person name="Farag I.F."/>
            <person name="Doudna J."/>
            <person name="Cate J.H.D."/>
            <person name="Banfield J.F."/>
        </authorList>
    </citation>
    <scope>NUCLEOTIDE SEQUENCE</scope>
    <source>
        <strain evidence="2">NC_groundwater_928_Pr1_S-0.2um_72_17</strain>
    </source>
</reference>
<dbReference type="GO" id="GO:0032259">
    <property type="term" value="P:methylation"/>
    <property type="evidence" value="ECO:0007669"/>
    <property type="project" value="UniProtKB-KW"/>
</dbReference>
<dbReference type="Gene3D" id="3.40.50.150">
    <property type="entry name" value="Vaccinia Virus protein VP39"/>
    <property type="match status" value="1"/>
</dbReference>
<keyword evidence="2" id="KW-0489">Methyltransferase</keyword>
<dbReference type="GO" id="GO:0008757">
    <property type="term" value="F:S-adenosylmethionine-dependent methyltransferase activity"/>
    <property type="evidence" value="ECO:0007669"/>
    <property type="project" value="InterPro"/>
</dbReference>
<organism evidence="2 3">
    <name type="scientific">Eiseniibacteriota bacterium</name>
    <dbReference type="NCBI Taxonomy" id="2212470"/>
    <lineage>
        <taxon>Bacteria</taxon>
        <taxon>Candidatus Eiseniibacteriota</taxon>
    </lineage>
</organism>
<dbReference type="Proteomes" id="UP000807850">
    <property type="component" value="Unassembled WGS sequence"/>
</dbReference>
<dbReference type="SUPFAM" id="SSF53335">
    <property type="entry name" value="S-adenosyl-L-methionine-dependent methyltransferases"/>
    <property type="match status" value="1"/>
</dbReference>
<keyword evidence="2" id="KW-0808">Transferase</keyword>
<dbReference type="PANTHER" id="PTHR43667">
    <property type="entry name" value="CYCLOPROPANE-FATTY-ACYL-PHOSPHOLIPID SYNTHASE"/>
    <property type="match status" value="1"/>
</dbReference>
<protein>
    <submittedName>
        <fullName evidence="2">Class I SAM-dependent methyltransferase</fullName>
    </submittedName>
</protein>
<dbReference type="PANTHER" id="PTHR43667:SF2">
    <property type="entry name" value="FATTY ACID C-METHYL TRANSFERASE"/>
    <property type="match status" value="1"/>
</dbReference>
<dbReference type="CDD" id="cd02440">
    <property type="entry name" value="AdoMet_MTases"/>
    <property type="match status" value="1"/>
</dbReference>
<gene>
    <name evidence="2" type="ORF">HY076_04150</name>
</gene>
<dbReference type="AlphaFoldDB" id="A0A9D6L884"/>
<dbReference type="EMBL" id="JACQAY010000128">
    <property type="protein sequence ID" value="MBI3539445.1"/>
    <property type="molecule type" value="Genomic_DNA"/>
</dbReference>
<dbReference type="InterPro" id="IPR029063">
    <property type="entry name" value="SAM-dependent_MTases_sf"/>
</dbReference>
<evidence type="ECO:0000313" key="2">
    <source>
        <dbReference type="EMBL" id="MBI3539445.1"/>
    </source>
</evidence>
<comment type="caution">
    <text evidence="2">The sequence shown here is derived from an EMBL/GenBank/DDBJ whole genome shotgun (WGS) entry which is preliminary data.</text>
</comment>
<feature type="domain" description="Methyltransferase type 11" evidence="1">
    <location>
        <begin position="56"/>
        <end position="152"/>
    </location>
</feature>
<accession>A0A9D6L884</accession>
<name>A0A9D6L884_UNCEI</name>
<dbReference type="Pfam" id="PF08241">
    <property type="entry name" value="Methyltransf_11"/>
    <property type="match status" value="1"/>
</dbReference>
<dbReference type="InterPro" id="IPR050723">
    <property type="entry name" value="CFA/CMAS"/>
</dbReference>
<proteinExistence type="predicted"/>
<evidence type="ECO:0000259" key="1">
    <source>
        <dbReference type="Pfam" id="PF08241"/>
    </source>
</evidence>